<dbReference type="GeneID" id="63714889"/>
<comment type="caution">
    <text evidence="8">The sequence shown here is derived from an EMBL/GenBank/DDBJ whole genome shotgun (WGS) entry which is preliminary data.</text>
</comment>
<keyword evidence="4 7" id="KW-0479">Metal-binding</keyword>
<dbReference type="PANTHER" id="PTHR24305">
    <property type="entry name" value="CYTOCHROME P450"/>
    <property type="match status" value="1"/>
</dbReference>
<evidence type="ECO:0000256" key="2">
    <source>
        <dbReference type="ARBA" id="ARBA00010617"/>
    </source>
</evidence>
<name>A0A151GVH0_DRECN</name>
<keyword evidence="6" id="KW-0560">Oxidoreductase</keyword>
<keyword evidence="3 7" id="KW-0349">Heme</keyword>
<proteinExistence type="inferred from homology"/>
<evidence type="ECO:0000313" key="8">
    <source>
        <dbReference type="EMBL" id="KYK61105.1"/>
    </source>
</evidence>
<keyword evidence="6" id="KW-0503">Monooxygenase</keyword>
<evidence type="ECO:0000256" key="1">
    <source>
        <dbReference type="ARBA" id="ARBA00001971"/>
    </source>
</evidence>
<keyword evidence="9" id="KW-1185">Reference proteome</keyword>
<dbReference type="STRING" id="98403.A0A151GVH0"/>
<organism evidence="8 9">
    <name type="scientific">Drechmeria coniospora</name>
    <name type="common">Nematophagous fungus</name>
    <name type="synonym">Meria coniospora</name>
    <dbReference type="NCBI Taxonomy" id="98403"/>
    <lineage>
        <taxon>Eukaryota</taxon>
        <taxon>Fungi</taxon>
        <taxon>Dikarya</taxon>
        <taxon>Ascomycota</taxon>
        <taxon>Pezizomycotina</taxon>
        <taxon>Sordariomycetes</taxon>
        <taxon>Hypocreomycetidae</taxon>
        <taxon>Hypocreales</taxon>
        <taxon>Ophiocordycipitaceae</taxon>
        <taxon>Drechmeria</taxon>
    </lineage>
</organism>
<reference evidence="8 9" key="1">
    <citation type="journal article" date="2016" name="Sci. Rep.">
        <title>Insights into Adaptations to a Near-Obligate Nematode Endoparasitic Lifestyle from the Finished Genome of Drechmeria coniospora.</title>
        <authorList>
            <person name="Zhang L."/>
            <person name="Zhou Z."/>
            <person name="Guo Q."/>
            <person name="Fokkens L."/>
            <person name="Miskei M."/>
            <person name="Pocsi I."/>
            <person name="Zhang W."/>
            <person name="Chen M."/>
            <person name="Wang L."/>
            <person name="Sun Y."/>
            <person name="Donzelli B.G."/>
            <person name="Gibson D.M."/>
            <person name="Nelson D.R."/>
            <person name="Luo J.G."/>
            <person name="Rep M."/>
            <person name="Liu H."/>
            <person name="Yang S."/>
            <person name="Wang J."/>
            <person name="Krasnoff S.B."/>
            <person name="Xu Y."/>
            <person name="Molnar I."/>
            <person name="Lin M."/>
        </authorList>
    </citation>
    <scope>NUCLEOTIDE SEQUENCE [LARGE SCALE GENOMIC DNA]</scope>
    <source>
        <strain evidence="8 9">ARSEF 6962</strain>
    </source>
</reference>
<dbReference type="InterPro" id="IPR050121">
    <property type="entry name" value="Cytochrome_P450_monoxygenase"/>
</dbReference>
<dbReference type="RefSeq" id="XP_040660457.1">
    <property type="nucleotide sequence ID" value="XM_040799574.1"/>
</dbReference>
<dbReference type="InterPro" id="IPR036396">
    <property type="entry name" value="Cyt_P450_sf"/>
</dbReference>
<dbReference type="InParanoid" id="A0A151GVH0"/>
<evidence type="ECO:0000313" key="9">
    <source>
        <dbReference type="Proteomes" id="UP000076580"/>
    </source>
</evidence>
<dbReference type="PANTHER" id="PTHR24305:SF166">
    <property type="entry name" value="CYTOCHROME P450 12A4, MITOCHONDRIAL-RELATED"/>
    <property type="match status" value="1"/>
</dbReference>
<dbReference type="Gene3D" id="1.10.630.10">
    <property type="entry name" value="Cytochrome P450"/>
    <property type="match status" value="1"/>
</dbReference>
<dbReference type="InterPro" id="IPR001128">
    <property type="entry name" value="Cyt_P450"/>
</dbReference>
<dbReference type="CDD" id="cd00302">
    <property type="entry name" value="cytochrome_P450"/>
    <property type="match status" value="1"/>
</dbReference>
<gene>
    <name evidence="8" type="ORF">DCS_02246</name>
</gene>
<dbReference type="GO" id="GO:0004497">
    <property type="term" value="F:monooxygenase activity"/>
    <property type="evidence" value="ECO:0007669"/>
    <property type="project" value="UniProtKB-KW"/>
</dbReference>
<evidence type="ECO:0000256" key="6">
    <source>
        <dbReference type="ARBA" id="ARBA00023033"/>
    </source>
</evidence>
<comment type="similarity">
    <text evidence="2">Belongs to the cytochrome P450 family.</text>
</comment>
<evidence type="ECO:0000256" key="5">
    <source>
        <dbReference type="ARBA" id="ARBA00023004"/>
    </source>
</evidence>
<feature type="binding site" description="axial binding residue" evidence="7">
    <location>
        <position position="481"/>
    </location>
    <ligand>
        <name>heme</name>
        <dbReference type="ChEBI" id="CHEBI:30413"/>
    </ligand>
    <ligandPart>
        <name>Fe</name>
        <dbReference type="ChEBI" id="CHEBI:18248"/>
    </ligandPart>
</feature>
<dbReference type="PRINTS" id="PR00465">
    <property type="entry name" value="EP450IV"/>
</dbReference>
<accession>A0A151GVH0</accession>
<sequence>MASLTLINIDQKSKWLKQEPSSSLTPLLVLASGAMLLLSSIAQVWNRIVDFLRDFGRPVIQNVPQVPGYPILGVLPQMCNEGLYSATMREMFDAAKDSGISCSSVGTVPIVLLRDPGVIRQVLVQNSDSITRFAPDGTGPFGIMQRITGDIAASANGQDWHRWRKGFLKDFSNSTALRKSYGDILRIAKHHVEKMKTEKSGTDLLDAMQAYALDSVWSVTLGADNISQSADEILSVMSRYGDIVGSPSHLWRHHIRNFVSGKAYREPDYIEKSVGDQINGVLDKLLGSHIENVNPEEHPGEDLKHNFLRRTSKESGGSLQSPITEDVLSQARQVFSLGHEAPTLVLSWAIYELGRHPEVIEKLRREIQDSKGDDGDLDFETLRGLPYLDSVCLELLRLHSPISATSRMVTKPIVLETKDKNTVVLPPGTHLFASVHLLHHDKLVWGENADEFVPERWTGLKPSILESRCEYLPFLAGPRGCPSASFVSVQMKTMLSVLLSQVDVELTDSTGVEKCIGGVVRPSKPLPYQIHEICV</sequence>
<keyword evidence="5 7" id="KW-0408">Iron</keyword>
<evidence type="ECO:0000256" key="4">
    <source>
        <dbReference type="ARBA" id="ARBA00022723"/>
    </source>
</evidence>
<dbReference type="GO" id="GO:0016705">
    <property type="term" value="F:oxidoreductase activity, acting on paired donors, with incorporation or reduction of molecular oxygen"/>
    <property type="evidence" value="ECO:0007669"/>
    <property type="project" value="InterPro"/>
</dbReference>
<comment type="cofactor">
    <cofactor evidence="1 7">
        <name>heme</name>
        <dbReference type="ChEBI" id="CHEBI:30413"/>
    </cofactor>
</comment>
<evidence type="ECO:0000256" key="7">
    <source>
        <dbReference type="PIRSR" id="PIRSR602403-1"/>
    </source>
</evidence>
<dbReference type="GO" id="GO:0020037">
    <property type="term" value="F:heme binding"/>
    <property type="evidence" value="ECO:0007669"/>
    <property type="project" value="InterPro"/>
</dbReference>
<protein>
    <submittedName>
        <fullName evidence="8">Cytochrome P450</fullName>
    </submittedName>
</protein>
<dbReference type="AlphaFoldDB" id="A0A151GVH0"/>
<dbReference type="Pfam" id="PF00067">
    <property type="entry name" value="p450"/>
    <property type="match status" value="1"/>
</dbReference>
<dbReference type="SUPFAM" id="SSF48264">
    <property type="entry name" value="Cytochrome P450"/>
    <property type="match status" value="1"/>
</dbReference>
<dbReference type="Proteomes" id="UP000076580">
    <property type="component" value="Chromosome 01"/>
</dbReference>
<dbReference type="InterPro" id="IPR002403">
    <property type="entry name" value="Cyt_P450_E_grp-IV"/>
</dbReference>
<dbReference type="EMBL" id="LAYC01000001">
    <property type="protein sequence ID" value="KYK61105.1"/>
    <property type="molecule type" value="Genomic_DNA"/>
</dbReference>
<evidence type="ECO:0000256" key="3">
    <source>
        <dbReference type="ARBA" id="ARBA00022617"/>
    </source>
</evidence>
<dbReference type="GO" id="GO:0005506">
    <property type="term" value="F:iron ion binding"/>
    <property type="evidence" value="ECO:0007669"/>
    <property type="project" value="InterPro"/>
</dbReference>